<reference evidence="2" key="1">
    <citation type="journal article" date="2014" name="Front. Microbiol.">
        <title>High frequency of phylogenetically diverse reductive dehalogenase-homologous genes in deep subseafloor sedimentary metagenomes.</title>
        <authorList>
            <person name="Kawai M."/>
            <person name="Futagami T."/>
            <person name="Toyoda A."/>
            <person name="Takaki Y."/>
            <person name="Nishi S."/>
            <person name="Hori S."/>
            <person name="Arai W."/>
            <person name="Tsubouchi T."/>
            <person name="Morono Y."/>
            <person name="Uchiyama I."/>
            <person name="Ito T."/>
            <person name="Fujiyama A."/>
            <person name="Inagaki F."/>
            <person name="Takami H."/>
        </authorList>
    </citation>
    <scope>NUCLEOTIDE SEQUENCE</scope>
    <source>
        <strain evidence="2">Expedition CK06-06</strain>
    </source>
</reference>
<dbReference type="Gene3D" id="3.40.50.2000">
    <property type="entry name" value="Glycogen Phosphorylase B"/>
    <property type="match status" value="2"/>
</dbReference>
<evidence type="ECO:0000259" key="1">
    <source>
        <dbReference type="Pfam" id="PF00534"/>
    </source>
</evidence>
<dbReference type="CDD" id="cd03801">
    <property type="entry name" value="GT4_PimA-like"/>
    <property type="match status" value="1"/>
</dbReference>
<sequence length="266" mass="30011">MKICFVGSLSSTFIKKDYEILKNRFNVDVVEPPKKKSKWLKYVFVLAKKVKQSDLTFSWFAGWHSAFAVFFSKLFRKKSIVIAGGYDAAYVPEMNYGAFTKLKEKLPACFVFKNANVVLAVSKFTKNEVLEKVTPKQLKLVYNGVDIEKFKPYGEKEGNLVITVGGIKKSNLKRKGIETFVESAKFVPEARFVAIGKIMDDSIDYLRSIAPSNVEFTGFVSENELIKWYQKAKVICQLSYYEAFGLTPAEGMACGCIPVVTKERSG</sequence>
<organism evidence="2">
    <name type="scientific">marine sediment metagenome</name>
    <dbReference type="NCBI Taxonomy" id="412755"/>
    <lineage>
        <taxon>unclassified sequences</taxon>
        <taxon>metagenomes</taxon>
        <taxon>ecological metagenomes</taxon>
    </lineage>
</organism>
<comment type="caution">
    <text evidence="2">The sequence shown here is derived from an EMBL/GenBank/DDBJ whole genome shotgun (WGS) entry which is preliminary data.</text>
</comment>
<name>X0U5V0_9ZZZZ</name>
<dbReference type="Pfam" id="PF00534">
    <property type="entry name" value="Glycos_transf_1"/>
    <property type="match status" value="1"/>
</dbReference>
<dbReference type="InterPro" id="IPR050194">
    <property type="entry name" value="Glycosyltransferase_grp1"/>
</dbReference>
<dbReference type="InterPro" id="IPR001296">
    <property type="entry name" value="Glyco_trans_1"/>
</dbReference>
<dbReference type="PANTHER" id="PTHR45947">
    <property type="entry name" value="SULFOQUINOVOSYL TRANSFERASE SQD2"/>
    <property type="match status" value="1"/>
</dbReference>
<accession>X0U5V0</accession>
<evidence type="ECO:0000313" key="2">
    <source>
        <dbReference type="EMBL" id="GAG00940.1"/>
    </source>
</evidence>
<dbReference type="PANTHER" id="PTHR45947:SF3">
    <property type="entry name" value="SULFOQUINOVOSYL TRANSFERASE SQD2"/>
    <property type="match status" value="1"/>
</dbReference>
<dbReference type="SUPFAM" id="SSF53756">
    <property type="entry name" value="UDP-Glycosyltransferase/glycogen phosphorylase"/>
    <property type="match status" value="1"/>
</dbReference>
<dbReference type="EMBL" id="BARS01025130">
    <property type="protein sequence ID" value="GAG00940.1"/>
    <property type="molecule type" value="Genomic_DNA"/>
</dbReference>
<dbReference type="AlphaFoldDB" id="X0U5V0"/>
<feature type="non-terminal residue" evidence="2">
    <location>
        <position position="266"/>
    </location>
</feature>
<proteinExistence type="predicted"/>
<protein>
    <recommendedName>
        <fullName evidence="1">Glycosyl transferase family 1 domain-containing protein</fullName>
    </recommendedName>
</protein>
<dbReference type="GO" id="GO:0016757">
    <property type="term" value="F:glycosyltransferase activity"/>
    <property type="evidence" value="ECO:0007669"/>
    <property type="project" value="InterPro"/>
</dbReference>
<feature type="domain" description="Glycosyl transferase family 1" evidence="1">
    <location>
        <begin position="154"/>
        <end position="264"/>
    </location>
</feature>
<gene>
    <name evidence="2" type="ORF">S01H1_39766</name>
</gene>